<accession>A0ABY6F7F5</accession>
<feature type="domain" description="Glycoside hydrolase family 3 C-terminal" evidence="9">
    <location>
        <begin position="522"/>
        <end position="661"/>
    </location>
</feature>
<comment type="catalytic activity">
    <reaction evidence="1">
        <text>Hydrolysis of terminal, non-reducing beta-D-glucosyl residues with release of beta-D-glucose.</text>
        <dbReference type="EC" id="3.2.1.21"/>
    </reaction>
</comment>
<comment type="similarity">
    <text evidence="2">Belongs to the glycosyl hydrolase 3 family.</text>
</comment>
<evidence type="ECO:0000259" key="9">
    <source>
        <dbReference type="Pfam" id="PF01915"/>
    </source>
</evidence>
<keyword evidence="6" id="KW-0326">Glycosidase</keyword>
<dbReference type="EMBL" id="CP081201">
    <property type="protein sequence ID" value="UXZ93810.1"/>
    <property type="molecule type" value="Genomic_DNA"/>
</dbReference>
<feature type="domain" description="Glycoside hydrolase family 3 N-terminal" evidence="8">
    <location>
        <begin position="113"/>
        <end position="448"/>
    </location>
</feature>
<keyword evidence="4 7" id="KW-0732">Signal</keyword>
<evidence type="ECO:0000256" key="5">
    <source>
        <dbReference type="ARBA" id="ARBA00022801"/>
    </source>
</evidence>
<dbReference type="InterPro" id="IPR002772">
    <property type="entry name" value="Glyco_hydro_3_C"/>
</dbReference>
<keyword evidence="5 10" id="KW-0378">Hydrolase</keyword>
<dbReference type="InterPro" id="IPR017853">
    <property type="entry name" value="GH"/>
</dbReference>
<dbReference type="PANTHER" id="PTHR30620:SF16">
    <property type="entry name" value="LYSOSOMAL BETA GLUCOSIDASE"/>
    <property type="match status" value="1"/>
</dbReference>
<dbReference type="SUPFAM" id="SSF51445">
    <property type="entry name" value="(Trans)glycosidases"/>
    <property type="match status" value="1"/>
</dbReference>
<dbReference type="Pfam" id="PF00933">
    <property type="entry name" value="Glyco_hydro_3"/>
    <property type="match status" value="1"/>
</dbReference>
<dbReference type="PANTHER" id="PTHR30620">
    <property type="entry name" value="PERIPLASMIC BETA-GLUCOSIDASE-RELATED"/>
    <property type="match status" value="1"/>
</dbReference>
<dbReference type="EC" id="3.2.1.21" evidence="3"/>
<evidence type="ECO:0000256" key="1">
    <source>
        <dbReference type="ARBA" id="ARBA00000448"/>
    </source>
</evidence>
<dbReference type="InterPro" id="IPR001764">
    <property type="entry name" value="Glyco_hydro_3_N"/>
</dbReference>
<sequence length="661" mass="71633">MKKSISGTAAVVVASCCISACSNSTTTAPHVNQPALKTVSSPLLHKDGQTFKDLDHNGQLDAYEDWRLTPEARTRDLVKRMTVEEKIGLMMHSTAPYVATGTDAGYNLAKLSPLIADKHINHFISRLSITPVEMVNSYNQLQGLAEKTRLGIPISFSTDPRNHFQYTLGASVSSGSFSQWPETLGLAATGDEKLVQRFGDIARQEYRAMGIQIALSPQADLATEPRWSRINGTFGEDVDLVSKMTAAYIVGFQHGTQGLQSDGVAATVKHWAGYGAANKGFDAMNAYGRDLAYSAEDFKTQLSPFKAAFAVNAAEIIPTYGVPPDGVDVNGKPLERVGASFSKQMLTELLRNEYGFKGIILTDWLITNSCTDECLTGSKPGEDPNKAYPKYGMPWGVEGLTEKQRFVKAVDAGVDQFGGTFNTEPLIEAVKEGALTLARIDESVTRLLLQKFQLGLFETPYADAAEAERIVGNPQFKDEGLEAQRRSLVMLQNKQNVLPLKPGAKVYLVGVSNTQAQQHGLTVVSAPEDADVALVRMSAPFETHATYAFGSGLHEGDLDFKQDNAEYKELLKISAKVPVITTVYLDRPAILSNVAKASQALVANFGVSDQALLDVLTGKHSPEGRLPFELPSSMASVEAQQSGKAADSKLPLYPVHFGLKY</sequence>
<dbReference type="SUPFAM" id="SSF52279">
    <property type="entry name" value="Beta-D-glucan exohydrolase, C-terminal domain"/>
    <property type="match status" value="1"/>
</dbReference>
<organism evidence="10 11">
    <name type="scientific">Pseudomonas phytophila</name>
    <dbReference type="NCBI Taxonomy" id="2867264"/>
    <lineage>
        <taxon>Bacteria</taxon>
        <taxon>Pseudomonadati</taxon>
        <taxon>Pseudomonadota</taxon>
        <taxon>Gammaproteobacteria</taxon>
        <taxon>Pseudomonadales</taxon>
        <taxon>Pseudomonadaceae</taxon>
        <taxon>Pseudomonas</taxon>
    </lineage>
</organism>
<evidence type="ECO:0000256" key="2">
    <source>
        <dbReference type="ARBA" id="ARBA00005336"/>
    </source>
</evidence>
<dbReference type="Gene3D" id="3.20.20.300">
    <property type="entry name" value="Glycoside hydrolase, family 3, N-terminal domain"/>
    <property type="match status" value="1"/>
</dbReference>
<dbReference type="PRINTS" id="PR00133">
    <property type="entry name" value="GLHYDRLASE3"/>
</dbReference>
<evidence type="ECO:0000256" key="6">
    <source>
        <dbReference type="ARBA" id="ARBA00023295"/>
    </source>
</evidence>
<protein>
    <recommendedName>
        <fullName evidence="3">beta-glucosidase</fullName>
        <ecNumber evidence="3">3.2.1.21</ecNumber>
    </recommendedName>
</protein>
<reference evidence="10" key="1">
    <citation type="submission" date="2021-08" db="EMBL/GenBank/DDBJ databases">
        <title>Complete genome sequence of Pseudomonas phytophila.</title>
        <authorList>
            <person name="Weir B.S."/>
            <person name="Templeton M.D."/>
            <person name="Arshed S."/>
            <person name="Andersen M.T."/>
            <person name="Jayaraman J."/>
        </authorList>
    </citation>
    <scope>NUCLEOTIDE SEQUENCE</scope>
    <source>
        <strain evidence="10">ICMP 23753</strain>
    </source>
</reference>
<evidence type="ECO:0000259" key="8">
    <source>
        <dbReference type="Pfam" id="PF00933"/>
    </source>
</evidence>
<name>A0ABY6F7F5_9PSED</name>
<dbReference type="InterPro" id="IPR036962">
    <property type="entry name" value="Glyco_hydro_3_N_sf"/>
</dbReference>
<evidence type="ECO:0000256" key="7">
    <source>
        <dbReference type="SAM" id="SignalP"/>
    </source>
</evidence>
<proteinExistence type="inferred from homology"/>
<dbReference type="RefSeq" id="WP_263267112.1">
    <property type="nucleotide sequence ID" value="NZ_CP081201.1"/>
</dbReference>
<dbReference type="Pfam" id="PF01915">
    <property type="entry name" value="Glyco_hydro_3_C"/>
    <property type="match status" value="1"/>
</dbReference>
<feature type="signal peptide" evidence="7">
    <location>
        <begin position="1"/>
        <end position="20"/>
    </location>
</feature>
<dbReference type="InterPro" id="IPR036881">
    <property type="entry name" value="Glyco_hydro_3_C_sf"/>
</dbReference>
<evidence type="ECO:0000256" key="4">
    <source>
        <dbReference type="ARBA" id="ARBA00022729"/>
    </source>
</evidence>
<gene>
    <name evidence="10" type="ORF">K3169_15550</name>
</gene>
<keyword evidence="11" id="KW-1185">Reference proteome</keyword>
<dbReference type="InterPro" id="IPR051915">
    <property type="entry name" value="Cellulose_Degrad_GH3"/>
</dbReference>
<evidence type="ECO:0000313" key="10">
    <source>
        <dbReference type="EMBL" id="UXZ93810.1"/>
    </source>
</evidence>
<dbReference type="GO" id="GO:0016787">
    <property type="term" value="F:hydrolase activity"/>
    <property type="evidence" value="ECO:0007669"/>
    <property type="project" value="UniProtKB-KW"/>
</dbReference>
<dbReference type="PROSITE" id="PS51257">
    <property type="entry name" value="PROKAR_LIPOPROTEIN"/>
    <property type="match status" value="1"/>
</dbReference>
<evidence type="ECO:0000256" key="3">
    <source>
        <dbReference type="ARBA" id="ARBA00012744"/>
    </source>
</evidence>
<feature type="chain" id="PRO_5046368739" description="beta-glucosidase" evidence="7">
    <location>
        <begin position="21"/>
        <end position="661"/>
    </location>
</feature>
<dbReference type="Gene3D" id="3.40.50.1700">
    <property type="entry name" value="Glycoside hydrolase family 3 C-terminal domain"/>
    <property type="match status" value="2"/>
</dbReference>
<evidence type="ECO:0000313" key="11">
    <source>
        <dbReference type="Proteomes" id="UP001063228"/>
    </source>
</evidence>
<dbReference type="Proteomes" id="UP001063228">
    <property type="component" value="Chromosome"/>
</dbReference>